<dbReference type="GO" id="GO:0004438">
    <property type="term" value="F:phosphatidylinositol-3-phosphate phosphatase activity"/>
    <property type="evidence" value="ECO:0007669"/>
    <property type="project" value="TreeGrafter"/>
</dbReference>
<accession>A0A1L0B0G9</accession>
<evidence type="ECO:0000256" key="2">
    <source>
        <dbReference type="PIRSR" id="PIRSR630564-2"/>
    </source>
</evidence>
<dbReference type="GO" id="GO:0016020">
    <property type="term" value="C:membrane"/>
    <property type="evidence" value="ECO:0007669"/>
    <property type="project" value="TreeGrafter"/>
</dbReference>
<evidence type="ECO:0000256" key="1">
    <source>
        <dbReference type="PIRSR" id="PIRSR630564-1"/>
    </source>
</evidence>
<name>A0A1L0B0G9_9ASCO</name>
<dbReference type="OrthoDB" id="271628at2759"/>
<dbReference type="VEuPathDB" id="FungiDB:HGUI_02104"/>
<dbReference type="InterPro" id="IPR016130">
    <property type="entry name" value="Tyr_Pase_AS"/>
</dbReference>
<dbReference type="PANTHER" id="PTHR10807:SF128">
    <property type="entry name" value="PHOSPHATIDYLINOSITOL-3,5-BISPHOSPHATE 3-PHOSPHATASE"/>
    <property type="match status" value="1"/>
</dbReference>
<keyword evidence="5" id="KW-1185">Reference proteome</keyword>
<feature type="binding site" evidence="2">
    <location>
        <begin position="348"/>
        <end position="354"/>
    </location>
    <ligand>
        <name>substrate</name>
    </ligand>
</feature>
<dbReference type="PROSITE" id="PS51339">
    <property type="entry name" value="PPASE_MYOTUBULARIN"/>
    <property type="match status" value="1"/>
</dbReference>
<dbReference type="InterPro" id="IPR010569">
    <property type="entry name" value="Myotubularin-like_Pase_dom"/>
</dbReference>
<dbReference type="InterPro" id="IPR029021">
    <property type="entry name" value="Prot-tyrosine_phosphatase-like"/>
</dbReference>
<dbReference type="SUPFAM" id="SSF52799">
    <property type="entry name" value="(Phosphotyrosine protein) phosphatases II"/>
    <property type="match status" value="1"/>
</dbReference>
<proteinExistence type="predicted"/>
<evidence type="ECO:0000313" key="4">
    <source>
        <dbReference type="EMBL" id="SGZ39904.1"/>
    </source>
</evidence>
<dbReference type="GO" id="GO:0046856">
    <property type="term" value="P:phosphatidylinositol dephosphorylation"/>
    <property type="evidence" value="ECO:0007669"/>
    <property type="project" value="TreeGrafter"/>
</dbReference>
<dbReference type="InterPro" id="IPR030564">
    <property type="entry name" value="Myotubularin"/>
</dbReference>
<protein>
    <recommendedName>
        <fullName evidence="3">Myotubularin phosphatase domain-containing protein</fullName>
    </recommendedName>
</protein>
<dbReference type="EMBL" id="FQNF01000033">
    <property type="protein sequence ID" value="SGZ39904.1"/>
    <property type="molecule type" value="Genomic_DNA"/>
</dbReference>
<sequence length="637" mass="75098">MSTHIIDSRSLRTRFNKTFISNSKKIIFTSFNCTFIYSDNKEKWISYTSINDILLCYNNIKILFKDLSTIDIISENNHDILAEIFNHLCIGFFSNKPLLYSTEILHNILSLQKATNLRINCLSNEIINKEMERQYFKSLSNEWVVADVNKDYKLCDSYSQRLILPNNSSLKNCITHAKNFRDQQRFPIVSYINKNSNLILRSSQPMTGIMNKTNSQDEFLIRGYLKSVDRRDNNKFIIVDCRPIKNVYAQKYILGGGTENIQNYQFTDLSSKDICISKAYFLGFPNVHILSDQYNCMVDYYVLGKNQQKDEISPLSFDWYLNIENVLKELDYLLKEYLLNGSHLLIHCTHGWDRTSLTTSLLMICSDPYYRTIEGFLVLVQLEWLNYGFRFAERFDVNEYFIDDFDDFTVENSDEISMNKSKGGFLMNRLDFLMDKTKNHNIMDIPTNLKRKLGSIDIKSISSKLGLNDEEDCNNNVLKRLSEHSYLRRKKAMINYVDIEDSFNTEEENETKKIRKHTSSKGGASPVFIQFLDIIYQLIKQYESHFEYNGKFLLRILKEVTSGKYYEFLLNNDKERNEYLKSLKISEQQEISISWYNLIEIKDSERNMKFQSNAEKNDQWIFPNETKVVLWKSLWKP</sequence>
<organism evidence="4 5">
    <name type="scientific">Hanseniaspora guilliermondii</name>
    <dbReference type="NCBI Taxonomy" id="56406"/>
    <lineage>
        <taxon>Eukaryota</taxon>
        <taxon>Fungi</taxon>
        <taxon>Dikarya</taxon>
        <taxon>Ascomycota</taxon>
        <taxon>Saccharomycotina</taxon>
        <taxon>Saccharomycetes</taxon>
        <taxon>Saccharomycodales</taxon>
        <taxon>Saccharomycodaceae</taxon>
        <taxon>Hanseniaspora</taxon>
    </lineage>
</organism>
<dbReference type="Pfam" id="PF06602">
    <property type="entry name" value="Myotub-related"/>
    <property type="match status" value="1"/>
</dbReference>
<dbReference type="Proteomes" id="UP000183365">
    <property type="component" value="Unassembled WGS sequence"/>
</dbReference>
<dbReference type="GO" id="GO:0005737">
    <property type="term" value="C:cytoplasm"/>
    <property type="evidence" value="ECO:0007669"/>
    <property type="project" value="TreeGrafter"/>
</dbReference>
<evidence type="ECO:0000313" key="5">
    <source>
        <dbReference type="Proteomes" id="UP000183365"/>
    </source>
</evidence>
<dbReference type="PANTHER" id="PTHR10807">
    <property type="entry name" value="MYOTUBULARIN-RELATED"/>
    <property type="match status" value="1"/>
</dbReference>
<feature type="domain" description="Myotubularin phosphatase" evidence="3">
    <location>
        <begin position="123"/>
        <end position="635"/>
    </location>
</feature>
<evidence type="ECO:0000259" key="3">
    <source>
        <dbReference type="PROSITE" id="PS51339"/>
    </source>
</evidence>
<dbReference type="PROSITE" id="PS00383">
    <property type="entry name" value="TYR_PHOSPHATASE_1"/>
    <property type="match status" value="1"/>
</dbReference>
<feature type="active site" description="Phosphocysteine intermediate" evidence="1">
    <location>
        <position position="348"/>
    </location>
</feature>
<dbReference type="AlphaFoldDB" id="A0A1L0B0G9"/>
<reference evidence="5" key="1">
    <citation type="submission" date="2016-11" db="EMBL/GenBank/DDBJ databases">
        <authorList>
            <person name="Guldener U."/>
        </authorList>
    </citation>
    <scope>NUCLEOTIDE SEQUENCE [LARGE SCALE GENOMIC DNA]</scope>
</reference>
<gene>
    <name evidence="4" type="ORF">HGUI_02104</name>
</gene>